<keyword evidence="5" id="KW-1185">Reference proteome</keyword>
<comment type="caution">
    <text evidence="4">The sequence shown here is derived from an EMBL/GenBank/DDBJ whole genome shotgun (WGS) entry which is preliminary data.</text>
</comment>
<dbReference type="Pfam" id="PF01730">
    <property type="entry name" value="UreF"/>
    <property type="match status" value="1"/>
</dbReference>
<dbReference type="Proteomes" id="UP001597497">
    <property type="component" value="Unassembled WGS sequence"/>
</dbReference>
<proteinExistence type="inferred from homology"/>
<dbReference type="InterPro" id="IPR002639">
    <property type="entry name" value="UreF"/>
</dbReference>
<keyword evidence="3" id="KW-0963">Cytoplasm</keyword>
<dbReference type="Gene3D" id="1.10.4190.10">
    <property type="entry name" value="Urease accessory protein UreF"/>
    <property type="match status" value="1"/>
</dbReference>
<keyword evidence="2 3" id="KW-0143">Chaperone</keyword>
<comment type="subcellular location">
    <subcellularLocation>
        <location evidence="3">Cytoplasm</location>
    </subcellularLocation>
</comment>
<keyword evidence="1 3" id="KW-0996">Nickel insertion</keyword>
<dbReference type="InterPro" id="IPR038277">
    <property type="entry name" value="UreF_sf"/>
</dbReference>
<evidence type="ECO:0000256" key="3">
    <source>
        <dbReference type="HAMAP-Rule" id="MF_01385"/>
    </source>
</evidence>
<accession>A0ABW5R8A3</accession>
<dbReference type="EMBL" id="JBHUMM010000010">
    <property type="protein sequence ID" value="MFD2671243.1"/>
    <property type="molecule type" value="Genomic_DNA"/>
</dbReference>
<gene>
    <name evidence="3" type="primary">ureF</name>
    <name evidence="4" type="ORF">ACFSUC_06450</name>
</gene>
<sequence length="229" mass="26288">MKPDNKLLYYVQMLDSALPIGSFSHSFGLETYVQKGVIRNLDDLEKYIAATLHASLAPFEGLAMKGMYTALEQKDWKTYVHYDELIFTQRTARESREAIHKMGKRLLKLVKTLYPWMQLAQLEEALSKQGYGTLPAIHTYTAHQLGIGLHETITGYLYTSVSMMVNSALRLMSMGQTQGQQLIQQSIPQIEQAWKEVSALPPEELHAHAWLQEIYEMNHETLYSRLFMS</sequence>
<evidence type="ECO:0000256" key="1">
    <source>
        <dbReference type="ARBA" id="ARBA00022988"/>
    </source>
</evidence>
<comment type="similarity">
    <text evidence="3">Belongs to the UreF family.</text>
</comment>
<reference evidence="5" key="1">
    <citation type="journal article" date="2019" name="Int. J. Syst. Evol. Microbiol.">
        <title>The Global Catalogue of Microorganisms (GCM) 10K type strain sequencing project: providing services to taxonomists for standard genome sequencing and annotation.</title>
        <authorList>
            <consortium name="The Broad Institute Genomics Platform"/>
            <consortium name="The Broad Institute Genome Sequencing Center for Infectious Disease"/>
            <person name="Wu L."/>
            <person name="Ma J."/>
        </authorList>
    </citation>
    <scope>NUCLEOTIDE SEQUENCE [LARGE SCALE GENOMIC DNA]</scope>
    <source>
        <strain evidence="5">KCTC 33676</strain>
    </source>
</reference>
<dbReference type="PIRSF" id="PIRSF009467">
    <property type="entry name" value="Ureas_acces_UreF"/>
    <property type="match status" value="1"/>
</dbReference>
<dbReference type="HAMAP" id="MF_01385">
    <property type="entry name" value="UreF"/>
    <property type="match status" value="1"/>
</dbReference>
<comment type="subunit">
    <text evidence="3">UreD, UreF and UreG form a complex that acts as a GTP-hydrolysis-dependent molecular chaperone, activating the urease apoprotein by helping to assemble the nickel containing metallocenter of UreC. The UreE protein probably delivers the nickel.</text>
</comment>
<evidence type="ECO:0000313" key="4">
    <source>
        <dbReference type="EMBL" id="MFD2671243.1"/>
    </source>
</evidence>
<evidence type="ECO:0000313" key="5">
    <source>
        <dbReference type="Proteomes" id="UP001597497"/>
    </source>
</evidence>
<protein>
    <recommendedName>
        <fullName evidence="3">Urease accessory protein UreF</fullName>
    </recommendedName>
</protein>
<dbReference type="PANTHER" id="PTHR33620:SF1">
    <property type="entry name" value="UREASE ACCESSORY PROTEIN F"/>
    <property type="match status" value="1"/>
</dbReference>
<evidence type="ECO:0000256" key="2">
    <source>
        <dbReference type="ARBA" id="ARBA00023186"/>
    </source>
</evidence>
<dbReference type="PANTHER" id="PTHR33620">
    <property type="entry name" value="UREASE ACCESSORY PROTEIN F"/>
    <property type="match status" value="1"/>
</dbReference>
<dbReference type="RefSeq" id="WP_379928680.1">
    <property type="nucleotide sequence ID" value="NZ_JBHUMM010000010.1"/>
</dbReference>
<comment type="function">
    <text evidence="3">Required for maturation of urease via the functional incorporation of the urease nickel metallocenter.</text>
</comment>
<name>A0ABW5R8A3_9BACL</name>
<organism evidence="4 5">
    <name type="scientific">Marinicrinis sediminis</name>
    <dbReference type="NCBI Taxonomy" id="1652465"/>
    <lineage>
        <taxon>Bacteria</taxon>
        <taxon>Bacillati</taxon>
        <taxon>Bacillota</taxon>
        <taxon>Bacilli</taxon>
        <taxon>Bacillales</taxon>
        <taxon>Paenibacillaceae</taxon>
    </lineage>
</organism>